<sequence>MNAMVYTPKSALKEAVDYCWYHEATQQPAYTYSIPFLHQELIINFGDYLSLTGPSHAPFSYTRHGGVSGIFSGPLLTHTQGHYKAIGIIFKPFGLYRLLGFPAIRLEQGPLTLEQVLGPQSRQWVAQLENIADPMEKLYALENRLLDMARPQSVPDEIIFLPQYISLQKGHIQTQAHSTGISPKKYIRYYQQAVGLTPKKYMQLQLINQAITQIATTPDMPLTHVAYDLGFYDQAHFIRVFRSFAGMTPSGYRRAVQQGKVHLDFPNTIFC</sequence>
<keyword evidence="3" id="KW-0804">Transcription</keyword>
<dbReference type="Proteomes" id="UP001207742">
    <property type="component" value="Unassembled WGS sequence"/>
</dbReference>
<dbReference type="Pfam" id="PF20240">
    <property type="entry name" value="DUF6597"/>
    <property type="match status" value="1"/>
</dbReference>
<organism evidence="5 6">
    <name type="scientific">Chitinophaga nivalis</name>
    <dbReference type="NCBI Taxonomy" id="2991709"/>
    <lineage>
        <taxon>Bacteria</taxon>
        <taxon>Pseudomonadati</taxon>
        <taxon>Bacteroidota</taxon>
        <taxon>Chitinophagia</taxon>
        <taxon>Chitinophagales</taxon>
        <taxon>Chitinophagaceae</taxon>
        <taxon>Chitinophaga</taxon>
    </lineage>
</organism>
<dbReference type="SMART" id="SM00342">
    <property type="entry name" value="HTH_ARAC"/>
    <property type="match status" value="1"/>
</dbReference>
<name>A0ABT3IGJ1_9BACT</name>
<proteinExistence type="predicted"/>
<reference evidence="5 6" key="1">
    <citation type="submission" date="2022-10" db="EMBL/GenBank/DDBJ databases">
        <title>Chitinophaga nivalis PC15 sp. nov., isolated from Pyeongchang county, South Korea.</title>
        <authorList>
            <person name="Trinh H.N."/>
        </authorList>
    </citation>
    <scope>NUCLEOTIDE SEQUENCE [LARGE SCALE GENOMIC DNA]</scope>
    <source>
        <strain evidence="5 6">PC14</strain>
    </source>
</reference>
<comment type="caution">
    <text evidence="5">The sequence shown here is derived from an EMBL/GenBank/DDBJ whole genome shotgun (WGS) entry which is preliminary data.</text>
</comment>
<evidence type="ECO:0000256" key="3">
    <source>
        <dbReference type="ARBA" id="ARBA00023163"/>
    </source>
</evidence>
<evidence type="ECO:0000256" key="2">
    <source>
        <dbReference type="ARBA" id="ARBA00023125"/>
    </source>
</evidence>
<dbReference type="PRINTS" id="PR00032">
    <property type="entry name" value="HTHARAC"/>
</dbReference>
<evidence type="ECO:0000259" key="4">
    <source>
        <dbReference type="PROSITE" id="PS01124"/>
    </source>
</evidence>
<dbReference type="InterPro" id="IPR009057">
    <property type="entry name" value="Homeodomain-like_sf"/>
</dbReference>
<dbReference type="PANTHER" id="PTHR46796">
    <property type="entry name" value="HTH-TYPE TRANSCRIPTIONAL ACTIVATOR RHAS-RELATED"/>
    <property type="match status" value="1"/>
</dbReference>
<keyword evidence="1" id="KW-0805">Transcription regulation</keyword>
<keyword evidence="2" id="KW-0238">DNA-binding</keyword>
<dbReference type="Gene3D" id="1.10.10.60">
    <property type="entry name" value="Homeodomain-like"/>
    <property type="match status" value="1"/>
</dbReference>
<dbReference type="SUPFAM" id="SSF46689">
    <property type="entry name" value="Homeodomain-like"/>
    <property type="match status" value="1"/>
</dbReference>
<protein>
    <submittedName>
        <fullName evidence="5">Helix-turn-helix domain-containing protein</fullName>
    </submittedName>
</protein>
<dbReference type="InterPro" id="IPR018060">
    <property type="entry name" value="HTH_AraC"/>
</dbReference>
<dbReference type="InterPro" id="IPR046532">
    <property type="entry name" value="DUF6597"/>
</dbReference>
<dbReference type="InterPro" id="IPR020449">
    <property type="entry name" value="Tscrpt_reg_AraC-type_HTH"/>
</dbReference>
<dbReference type="PROSITE" id="PS01124">
    <property type="entry name" value="HTH_ARAC_FAMILY_2"/>
    <property type="match status" value="1"/>
</dbReference>
<feature type="domain" description="HTH araC/xylS-type" evidence="4">
    <location>
        <begin position="155"/>
        <end position="255"/>
    </location>
</feature>
<dbReference type="InterPro" id="IPR050204">
    <property type="entry name" value="AraC_XylS_family_regulators"/>
</dbReference>
<evidence type="ECO:0000256" key="1">
    <source>
        <dbReference type="ARBA" id="ARBA00023015"/>
    </source>
</evidence>
<dbReference type="RefSeq" id="WP_264731735.1">
    <property type="nucleotide sequence ID" value="NZ_JAPDNR010000001.1"/>
</dbReference>
<keyword evidence="6" id="KW-1185">Reference proteome</keyword>
<gene>
    <name evidence="5" type="ORF">OL497_04205</name>
</gene>
<evidence type="ECO:0000313" key="5">
    <source>
        <dbReference type="EMBL" id="MCW3483079.1"/>
    </source>
</evidence>
<evidence type="ECO:0000313" key="6">
    <source>
        <dbReference type="Proteomes" id="UP001207742"/>
    </source>
</evidence>
<dbReference type="EMBL" id="JAPDNS010000001">
    <property type="protein sequence ID" value="MCW3483079.1"/>
    <property type="molecule type" value="Genomic_DNA"/>
</dbReference>
<accession>A0ABT3IGJ1</accession>
<dbReference type="Pfam" id="PF12833">
    <property type="entry name" value="HTH_18"/>
    <property type="match status" value="1"/>
</dbReference>